<sequence length="269" mass="29890">MYWNSLLIICLVCAVLSAVGFYKYVYFLSIGYGFAIAGGGITILIMSLKYGWSEGVVVLAILQAALFLAYGARLSGFLLIREIKNAAYRKTLKEATGNDKKIPLFVSVAIWVFVAVLYTAQVSPMLFRYANGSKDVAVPVIGMLISVFGLGLESLADKQKSDQKKERPDMVATKGLYKIVRCPNYLGEIIFWTGVFVAGITTYQGLGQWLMAIIAYVCIVYIMFNGAQRLEKRQMARYGNDVEYNRYADSTPIILPFVPIYHLNKKAAG</sequence>
<keyword evidence="3" id="KW-1185">Reference proteome</keyword>
<dbReference type="GO" id="GO:0016020">
    <property type="term" value="C:membrane"/>
    <property type="evidence" value="ECO:0007669"/>
    <property type="project" value="TreeGrafter"/>
</dbReference>
<dbReference type="EMBL" id="FOXO01000008">
    <property type="protein sequence ID" value="SFP79317.1"/>
    <property type="molecule type" value="Genomic_DNA"/>
</dbReference>
<feature type="transmembrane region" description="Helical" evidence="1">
    <location>
        <begin position="185"/>
        <end position="203"/>
    </location>
</feature>
<dbReference type="OrthoDB" id="9779233at2"/>
<name>A0A1I5T9I8_9FIRM</name>
<accession>A0A1I5T9I8</accession>
<feature type="transmembrane region" description="Helical" evidence="1">
    <location>
        <begin position="32"/>
        <end position="52"/>
    </location>
</feature>
<keyword evidence="1" id="KW-1133">Transmembrane helix</keyword>
<gene>
    <name evidence="2" type="ORF">SAMN04487928_10865</name>
</gene>
<dbReference type="PANTHER" id="PTHR32251">
    <property type="entry name" value="3-OXO-5-ALPHA-STEROID 4-DEHYDROGENASE"/>
    <property type="match status" value="1"/>
</dbReference>
<dbReference type="Proteomes" id="UP000182624">
    <property type="component" value="Unassembled WGS sequence"/>
</dbReference>
<proteinExistence type="predicted"/>
<dbReference type="RefSeq" id="WP_074886258.1">
    <property type="nucleotide sequence ID" value="NZ_FOXO01000008.1"/>
</dbReference>
<dbReference type="PANTHER" id="PTHR32251:SF15">
    <property type="entry name" value="3-OXO-5-ALPHA-STEROID 4-DEHYDROGENASE (DUF1295)"/>
    <property type="match status" value="1"/>
</dbReference>
<evidence type="ECO:0000313" key="3">
    <source>
        <dbReference type="Proteomes" id="UP000182624"/>
    </source>
</evidence>
<dbReference type="InterPro" id="IPR010721">
    <property type="entry name" value="UstE-like"/>
</dbReference>
<dbReference type="AlphaFoldDB" id="A0A1I5T9I8"/>
<keyword evidence="1" id="KW-0812">Transmembrane</keyword>
<dbReference type="Pfam" id="PF06966">
    <property type="entry name" value="DUF1295"/>
    <property type="match status" value="1"/>
</dbReference>
<dbReference type="Gene3D" id="1.20.120.1630">
    <property type="match status" value="1"/>
</dbReference>
<dbReference type="PROSITE" id="PS50244">
    <property type="entry name" value="S5A_REDUCTASE"/>
    <property type="match status" value="1"/>
</dbReference>
<evidence type="ECO:0000256" key="1">
    <source>
        <dbReference type="SAM" id="Phobius"/>
    </source>
</evidence>
<keyword evidence="1" id="KW-0472">Membrane</keyword>
<protein>
    <submittedName>
        <fullName evidence="2">Steroid 5-alpha reductase family enzyme</fullName>
    </submittedName>
</protein>
<organism evidence="2 3">
    <name type="scientific">Butyrivibrio proteoclasticus</name>
    <dbReference type="NCBI Taxonomy" id="43305"/>
    <lineage>
        <taxon>Bacteria</taxon>
        <taxon>Bacillati</taxon>
        <taxon>Bacillota</taxon>
        <taxon>Clostridia</taxon>
        <taxon>Lachnospirales</taxon>
        <taxon>Lachnospiraceae</taxon>
        <taxon>Butyrivibrio</taxon>
    </lineage>
</organism>
<feature type="transmembrane region" description="Helical" evidence="1">
    <location>
        <begin position="6"/>
        <end position="25"/>
    </location>
</feature>
<feature type="transmembrane region" description="Helical" evidence="1">
    <location>
        <begin position="101"/>
        <end position="120"/>
    </location>
</feature>
<feature type="transmembrane region" description="Helical" evidence="1">
    <location>
        <begin position="136"/>
        <end position="156"/>
    </location>
</feature>
<feature type="transmembrane region" description="Helical" evidence="1">
    <location>
        <begin position="58"/>
        <end position="80"/>
    </location>
</feature>
<feature type="transmembrane region" description="Helical" evidence="1">
    <location>
        <begin position="209"/>
        <end position="227"/>
    </location>
</feature>
<evidence type="ECO:0000313" key="2">
    <source>
        <dbReference type="EMBL" id="SFP79317.1"/>
    </source>
</evidence>
<reference evidence="3" key="1">
    <citation type="submission" date="2016-10" db="EMBL/GenBank/DDBJ databases">
        <authorList>
            <person name="Varghese N."/>
            <person name="Submissions S."/>
        </authorList>
    </citation>
    <scope>NUCLEOTIDE SEQUENCE [LARGE SCALE GENOMIC DNA]</scope>
    <source>
        <strain evidence="3">P18</strain>
    </source>
</reference>